<accession>A0A4Y3WT83</accession>
<reference evidence="1 2" key="1">
    <citation type="submission" date="2019-06" db="EMBL/GenBank/DDBJ databases">
        <title>Whole genome shotgun sequence of Pseudonocardia hydrocarbonoxydans NBRC 14498.</title>
        <authorList>
            <person name="Hosoyama A."/>
            <person name="Uohara A."/>
            <person name="Ohji S."/>
            <person name="Ichikawa N."/>
        </authorList>
    </citation>
    <scope>NUCLEOTIDE SEQUENCE [LARGE SCALE GENOMIC DNA]</scope>
    <source>
        <strain evidence="1 2">NBRC 14498</strain>
    </source>
</reference>
<dbReference type="EMBL" id="BJNG01000038">
    <property type="protein sequence ID" value="GEC21984.1"/>
    <property type="molecule type" value="Genomic_DNA"/>
</dbReference>
<dbReference type="Proteomes" id="UP000320338">
    <property type="component" value="Unassembled WGS sequence"/>
</dbReference>
<name>A0A4Y3WT83_9PSEU</name>
<sequence length="99" mass="10911">MQTGLLAHLAHHRGRVVLPGLDPPTRHGPPPAARLVGPSDQQQAAVDVVDETPDTGSHIVTFGHRCAPYWPACRIPWVARVLYKSVRKRSNSGSERWYG</sequence>
<gene>
    <name evidence="1" type="ORF">PHY01_42670</name>
</gene>
<evidence type="ECO:0000313" key="2">
    <source>
        <dbReference type="Proteomes" id="UP000320338"/>
    </source>
</evidence>
<dbReference type="AlphaFoldDB" id="A0A4Y3WT83"/>
<protein>
    <submittedName>
        <fullName evidence="1">Uncharacterized protein</fullName>
    </submittedName>
</protein>
<comment type="caution">
    <text evidence="1">The sequence shown here is derived from an EMBL/GenBank/DDBJ whole genome shotgun (WGS) entry which is preliminary data.</text>
</comment>
<keyword evidence="2" id="KW-1185">Reference proteome</keyword>
<evidence type="ECO:0000313" key="1">
    <source>
        <dbReference type="EMBL" id="GEC21984.1"/>
    </source>
</evidence>
<proteinExistence type="predicted"/>
<organism evidence="1 2">
    <name type="scientific">Pseudonocardia hydrocarbonoxydans</name>
    <dbReference type="NCBI Taxonomy" id="76726"/>
    <lineage>
        <taxon>Bacteria</taxon>
        <taxon>Bacillati</taxon>
        <taxon>Actinomycetota</taxon>
        <taxon>Actinomycetes</taxon>
        <taxon>Pseudonocardiales</taxon>
        <taxon>Pseudonocardiaceae</taxon>
        <taxon>Pseudonocardia</taxon>
    </lineage>
</organism>